<sequence>MSDLLQLQRDAQLAQLLASCNFDATVAAVSRLDDRRLKYLLGSHLLHDYEGEEVAFRDEVDGVVSTLGLVELGVAFGAVAVPGPEVREFLERPRVHRYTFDLYPQLLAGQLLQRLRGNPALPEAGLGAPEDFHRVHQLNARKQQEDLNLYLSLLDDIAVDDFGLSDFLERLNDPKQIERALSGRKSTFATALFGLFAFLKWSSDIHALLERTGNDVARSVIWHQFGYWFVLSGGQRYGALAACLDSARDALGQLAQSGGEIDAPEIDRYLAVLRELTSHRYGAPLETRIREQALGLQYQTLALALNDISWGPTLSVSVALEPTIQPKLLLGHED</sequence>
<gene>
    <name evidence="1" type="ORF">DX914_07245</name>
</gene>
<evidence type="ECO:0000313" key="1">
    <source>
        <dbReference type="EMBL" id="RDZ28893.1"/>
    </source>
</evidence>
<protein>
    <submittedName>
        <fullName evidence="1">Uncharacterized protein</fullName>
    </submittedName>
</protein>
<name>A0A371K4N4_9GAMM</name>
<comment type="caution">
    <text evidence="1">The sequence shown here is derived from an EMBL/GenBank/DDBJ whole genome shotgun (WGS) entry which is preliminary data.</text>
</comment>
<dbReference type="Proteomes" id="UP000264492">
    <property type="component" value="Unassembled WGS sequence"/>
</dbReference>
<evidence type="ECO:0000313" key="2">
    <source>
        <dbReference type="Proteomes" id="UP000264492"/>
    </source>
</evidence>
<dbReference type="RefSeq" id="WP_115858329.1">
    <property type="nucleotide sequence ID" value="NZ_QTSU01000001.1"/>
</dbReference>
<accession>A0A371K4N4</accession>
<keyword evidence="2" id="KW-1185">Reference proteome</keyword>
<proteinExistence type="predicted"/>
<dbReference type="AlphaFoldDB" id="A0A371K4N4"/>
<reference evidence="1 2" key="1">
    <citation type="submission" date="2018-08" db="EMBL/GenBank/DDBJ databases">
        <title>Lysobacter sp. zong2l5, whole genome shotgun sequence.</title>
        <authorList>
            <person name="Zhang X."/>
            <person name="Feng G."/>
            <person name="Zhu H."/>
        </authorList>
    </citation>
    <scope>NUCLEOTIDE SEQUENCE [LARGE SCALE GENOMIC DNA]</scope>
    <source>
        <strain evidence="2">zong2l5</strain>
    </source>
</reference>
<dbReference type="EMBL" id="QTSU01000001">
    <property type="protein sequence ID" value="RDZ28893.1"/>
    <property type="molecule type" value="Genomic_DNA"/>
</dbReference>
<organism evidence="1 2">
    <name type="scientific">Lysobacter silvisoli</name>
    <dbReference type="NCBI Taxonomy" id="2293254"/>
    <lineage>
        <taxon>Bacteria</taxon>
        <taxon>Pseudomonadati</taxon>
        <taxon>Pseudomonadota</taxon>
        <taxon>Gammaproteobacteria</taxon>
        <taxon>Lysobacterales</taxon>
        <taxon>Lysobacteraceae</taxon>
        <taxon>Lysobacter</taxon>
    </lineage>
</organism>